<dbReference type="Proteomes" id="UP000246800">
    <property type="component" value="Unassembled WGS sequence"/>
</dbReference>
<dbReference type="AlphaFoldDB" id="A0A317YTL3"/>
<dbReference type="SUPFAM" id="SSF50494">
    <property type="entry name" value="Trypsin-like serine proteases"/>
    <property type="match status" value="1"/>
</dbReference>
<keyword evidence="4 6" id="KW-0378">Hydrolase</keyword>
<evidence type="ECO:0000256" key="3">
    <source>
        <dbReference type="ARBA" id="ARBA00022729"/>
    </source>
</evidence>
<dbReference type="EC" id="3.4.21.-" evidence="6"/>
<evidence type="ECO:0000313" key="8">
    <source>
        <dbReference type="Proteomes" id="UP000246800"/>
    </source>
</evidence>
<dbReference type="InterPro" id="IPR008256">
    <property type="entry name" value="Peptidase_S1B"/>
</dbReference>
<feature type="signal peptide" evidence="6">
    <location>
        <begin position="1"/>
        <end position="25"/>
    </location>
</feature>
<dbReference type="RefSeq" id="WP_096533794.1">
    <property type="nucleotide sequence ID" value="NZ_BAAFHQ010000004.1"/>
</dbReference>
<evidence type="ECO:0000256" key="1">
    <source>
        <dbReference type="ARBA" id="ARBA00008764"/>
    </source>
</evidence>
<dbReference type="EMBL" id="QEIT01000008">
    <property type="protein sequence ID" value="PWZ76945.1"/>
    <property type="molecule type" value="Genomic_DNA"/>
</dbReference>
<feature type="chain" id="PRO_5028558478" description="Serine protease" evidence="6">
    <location>
        <begin position="26"/>
        <end position="235"/>
    </location>
</feature>
<evidence type="ECO:0000256" key="2">
    <source>
        <dbReference type="ARBA" id="ARBA00022670"/>
    </source>
</evidence>
<proteinExistence type="inferred from homology"/>
<comment type="similarity">
    <text evidence="1 6">Belongs to the peptidase S1B family.</text>
</comment>
<name>A0A317YTL3_STAPS</name>
<keyword evidence="5 6" id="KW-0720">Serine protease</keyword>
<dbReference type="PRINTS" id="PR00839">
    <property type="entry name" value="V8PROTEASE"/>
</dbReference>
<evidence type="ECO:0000256" key="5">
    <source>
        <dbReference type="ARBA" id="ARBA00022825"/>
    </source>
</evidence>
<keyword evidence="2 6" id="KW-0645">Protease</keyword>
<organism evidence="7 8">
    <name type="scientific">Staphylococcus pseudintermedius</name>
    <dbReference type="NCBI Taxonomy" id="283734"/>
    <lineage>
        <taxon>Bacteria</taxon>
        <taxon>Bacillati</taxon>
        <taxon>Bacillota</taxon>
        <taxon>Bacilli</taxon>
        <taxon>Bacillales</taxon>
        <taxon>Staphylococcaceae</taxon>
        <taxon>Staphylococcus</taxon>
        <taxon>Staphylococcus intermedius group</taxon>
    </lineage>
</organism>
<keyword evidence="3 6" id="KW-0732">Signal</keyword>
<dbReference type="GO" id="GO:0008236">
    <property type="term" value="F:serine-type peptidase activity"/>
    <property type="evidence" value="ECO:0007669"/>
    <property type="project" value="UniProtKB-KW"/>
</dbReference>
<dbReference type="InterPro" id="IPR009003">
    <property type="entry name" value="Peptidase_S1_PA"/>
</dbReference>
<dbReference type="GO" id="GO:0006508">
    <property type="term" value="P:proteolysis"/>
    <property type="evidence" value="ECO:0007669"/>
    <property type="project" value="UniProtKB-KW"/>
</dbReference>
<evidence type="ECO:0000256" key="4">
    <source>
        <dbReference type="ARBA" id="ARBA00022801"/>
    </source>
</evidence>
<sequence>MKRLQLLLLFSLACFLLIPINVAHAKGTQVLVPDTVKDTHSKYTAKYKSGSGHTCTAILISSTAAITAKHCGGTQHQSPAGTIYPGASGVSTPFGYMNIRYYIPHPKYDVAVIKGIKRDQDKFYQYYIKPFTTTVRGYSDEELSKFVDQEVYSYGYPYRNGVFKQYRSDGKVNNYSKYLPLLSTDIPAFEGQSGSGVFKKDGPFVGIIVSRARGNEAEVLPFSKEIATWINNNAK</sequence>
<gene>
    <name evidence="7" type="ORF">DD902_01315</name>
</gene>
<accession>A0A317YTL3</accession>
<reference evidence="7 8" key="1">
    <citation type="journal article" date="2018" name="Vet. Microbiol.">
        <title>Clonal diversity and geographic distribution of methicillin-resistant Staphylococcus pseudintermedius from Australian animals: Discovery of novel sequence types.</title>
        <authorList>
            <person name="Worthing K.A."/>
            <person name="Abraham S."/>
            <person name="Coombs G.W."/>
            <person name="Pang S."/>
            <person name="Saputra S."/>
            <person name="Jordan D."/>
            <person name="Trott D.J."/>
            <person name="Norris J.M."/>
        </authorList>
    </citation>
    <scope>NUCLEOTIDE SEQUENCE [LARGE SCALE GENOMIC DNA]</scope>
    <source>
        <strain evidence="7 8">ST525 1</strain>
    </source>
</reference>
<comment type="caution">
    <text evidence="7">The sequence shown here is derived from an EMBL/GenBank/DDBJ whole genome shotgun (WGS) entry which is preliminary data.</text>
</comment>
<evidence type="ECO:0000313" key="7">
    <source>
        <dbReference type="EMBL" id="PWZ76945.1"/>
    </source>
</evidence>
<dbReference type="Pfam" id="PF13365">
    <property type="entry name" value="Trypsin_2"/>
    <property type="match status" value="1"/>
</dbReference>
<evidence type="ECO:0000256" key="6">
    <source>
        <dbReference type="RuleBase" id="RU004296"/>
    </source>
</evidence>
<dbReference type="InterPro" id="IPR043504">
    <property type="entry name" value="Peptidase_S1_PA_chymotrypsin"/>
</dbReference>
<dbReference type="Gene3D" id="2.40.10.10">
    <property type="entry name" value="Trypsin-like serine proteases"/>
    <property type="match status" value="2"/>
</dbReference>
<protein>
    <recommendedName>
        <fullName evidence="6">Serine protease</fullName>
        <ecNumber evidence="6">3.4.21.-</ecNumber>
    </recommendedName>
</protein>